<dbReference type="InterPro" id="IPR011041">
    <property type="entry name" value="Quinoprot_gluc/sorb_DH_b-prop"/>
</dbReference>
<dbReference type="SMART" id="SM00458">
    <property type="entry name" value="RICIN"/>
    <property type="match status" value="1"/>
</dbReference>
<feature type="signal peptide" evidence="3">
    <location>
        <begin position="1"/>
        <end position="28"/>
    </location>
</feature>
<dbReference type="InterPro" id="IPR029010">
    <property type="entry name" value="ThuA-like"/>
</dbReference>
<dbReference type="Gene3D" id="2.60.120.260">
    <property type="entry name" value="Galactose-binding domain-like"/>
    <property type="match status" value="1"/>
</dbReference>
<dbReference type="InterPro" id="IPR000601">
    <property type="entry name" value="PKD_dom"/>
</dbReference>
<dbReference type="InterPro" id="IPR013783">
    <property type="entry name" value="Ig-like_fold"/>
</dbReference>
<dbReference type="SUPFAM" id="SSF50370">
    <property type="entry name" value="Ricin B-like lectins"/>
    <property type="match status" value="1"/>
</dbReference>
<dbReference type="InterPro" id="IPR022409">
    <property type="entry name" value="PKD/Chitinase_dom"/>
</dbReference>
<dbReference type="Gene3D" id="2.80.10.50">
    <property type="match status" value="2"/>
</dbReference>
<proteinExistence type="predicted"/>
<evidence type="ECO:0000256" key="1">
    <source>
        <dbReference type="ARBA" id="ARBA00022729"/>
    </source>
</evidence>
<reference evidence="7" key="1">
    <citation type="submission" date="2016-10" db="EMBL/GenBank/DDBJ databases">
        <authorList>
            <person name="Varghese N."/>
            <person name="Submissions S."/>
        </authorList>
    </citation>
    <scope>NUCLEOTIDE SEQUENCE [LARGE SCALE GENOMIC DNA]</scope>
    <source>
        <strain evidence="7">CGMCC 4.3504</strain>
    </source>
</reference>
<sequence length="1157" mass="123332">MRSRTARWVLSLVSSALLVAGLAAPATAHPEGFHVLLFTKTAPGAYRHDSIPAAITMFDQVAAERGWELTKSENAAVFNDADLAEYDVVAMVQTSGMVWETDAQRQAVQKYVRNGGGIAAVHNTLDMGIENDFPWWDQLVNGGAHMPAHSPGSLKGTAKVADRVHPSTAHLPDRWERTEEWYNFDPNPRGDVHVLVTADETTYNPGSEAMGPDHPISWCRDAEGGSVWATAMGHDAASYSDPNFRNHVVGGVEAAGGKVKADCGPTTWAAYEKVPLDENTVGPAALDIADDGRVFYAEYGGKVKVHKPGTGDVLTAATLDVYTGGEDGLTGLALDPDFATNHWIYLMYSPAGGNEDIARVSRFTVNGDTLDKASEKVVMKVPSSRQSPEPGHTGGYITFGPNGNLYIGTGDDTEPFRSDGYAPIDERTGHADNDVQRTSANTNDLRGKILRIHPEDNGTYTVPSGNMFAPGTAKTKPEIYAMGFRNPFRFSVDPADGTLYAADYGPDAGSDNTARGPAAIVEWNIIEQPGFYGWPYCVGDNIPYRDYDYATGRSGPDFNCEAPVNNSPNNTGLTDLPAAKKADVWYGNGANGGKFPEMGTGGEAPAAFPVYHYDPDNPSETKFPAYFDKTPFFGEWSRNNLHEFRLDDDGKLLKINDFLPNLSFKSPMDMKFGPDGAMYLLEWGSGFGRDNPDSGLYRIDYSSGDRRPLAKATATPTSGPSPLTVKFSSEGSRDPEGGTISHHWDFGDGATSDQASPTHTYTAKGQFTAQLTVTDTGGRTGTANLTVTSGNTAPTVKLSLPNGGMYDWGDRLPYTVDVTDPEDGTIDCTKVRTVPSLGHDEHAHDTDAITGCSGIIVPETDTGHADLNVSYVASSSYTDKGASGAPALTGSAKAVLQPKHKQAEFYTRQSGIRVVSQGGAESGGRLGDVSNNDWVSYFPVNFTGIDKVSLRLSSPSSGGTVELRDGSPTGVLIASVPVPSTGGWDTYQSTPAVDVTKPDGTTELYLVFKTTSDNSYDIDSMTFVGNGVGQGGPSAPKQIAGIGGKCVDVDGWGATNGAKVQLWGCNSGDNQRWQTTGATLRSMGKCLDVDAWGTANGTKVQLWDCHGGTNQDWSVRSDGTIRNRGTCLDTAGGSAADGTQLIISQCNGRASQKWTVT</sequence>
<dbReference type="CDD" id="cd04084">
    <property type="entry name" value="CBM6_xylanase-like"/>
    <property type="match status" value="1"/>
</dbReference>
<dbReference type="Pfam" id="PF07995">
    <property type="entry name" value="GSDH"/>
    <property type="match status" value="1"/>
</dbReference>
<accession>A0A1G6Y1R4</accession>
<dbReference type="SUPFAM" id="SSF49785">
    <property type="entry name" value="Galactose-binding domain-like"/>
    <property type="match status" value="1"/>
</dbReference>
<organism evidence="6 7">
    <name type="scientific">Streptomyces prasinopilosus</name>
    <dbReference type="NCBI Taxonomy" id="67344"/>
    <lineage>
        <taxon>Bacteria</taxon>
        <taxon>Bacillati</taxon>
        <taxon>Actinomycetota</taxon>
        <taxon>Actinomycetes</taxon>
        <taxon>Kitasatosporales</taxon>
        <taxon>Streptomycetaceae</taxon>
        <taxon>Streptomyces</taxon>
    </lineage>
</organism>
<keyword evidence="1 3" id="KW-0732">Signal</keyword>
<dbReference type="STRING" id="67344.SAMN05216505_112169"/>
<feature type="region of interest" description="Disordered" evidence="2">
    <location>
        <begin position="708"/>
        <end position="743"/>
    </location>
</feature>
<feature type="compositionally biased region" description="Basic and acidic residues" evidence="2">
    <location>
        <begin position="731"/>
        <end position="743"/>
    </location>
</feature>
<dbReference type="InterPro" id="IPR012938">
    <property type="entry name" value="Glc/Sorbosone_DH"/>
</dbReference>
<feature type="compositionally biased region" description="Polar residues" evidence="2">
    <location>
        <begin position="714"/>
        <end position="730"/>
    </location>
</feature>
<dbReference type="CDD" id="cd00146">
    <property type="entry name" value="PKD"/>
    <property type="match status" value="1"/>
</dbReference>
<dbReference type="InterPro" id="IPR011042">
    <property type="entry name" value="6-blade_b-propeller_TolB-like"/>
</dbReference>
<dbReference type="Gene3D" id="2.60.40.10">
    <property type="entry name" value="Immunoglobulins"/>
    <property type="match status" value="1"/>
</dbReference>
<dbReference type="Gene3D" id="3.40.50.880">
    <property type="match status" value="1"/>
</dbReference>
<dbReference type="PANTHER" id="PTHR40469:SF2">
    <property type="entry name" value="GALACTOSE-BINDING DOMAIN-LIKE SUPERFAMILY PROTEIN"/>
    <property type="match status" value="1"/>
</dbReference>
<dbReference type="PROSITE" id="PS51175">
    <property type="entry name" value="CBM6"/>
    <property type="match status" value="1"/>
</dbReference>
<protein>
    <submittedName>
        <fullName evidence="6">Glucose/arabinose dehydrogenase, beta-propeller fold</fullName>
    </submittedName>
</protein>
<keyword evidence="7" id="KW-1185">Reference proteome</keyword>
<dbReference type="PROSITE" id="PS50093">
    <property type="entry name" value="PKD"/>
    <property type="match status" value="1"/>
</dbReference>
<gene>
    <name evidence="6" type="ORF">SAMN05216505_112169</name>
</gene>
<dbReference type="SUPFAM" id="SSF50952">
    <property type="entry name" value="Soluble quinoprotein glucose dehydrogenase"/>
    <property type="match status" value="1"/>
</dbReference>
<dbReference type="SMART" id="SM00089">
    <property type="entry name" value="PKD"/>
    <property type="match status" value="1"/>
</dbReference>
<evidence type="ECO:0000256" key="2">
    <source>
        <dbReference type="SAM" id="MobiDB-lite"/>
    </source>
</evidence>
<dbReference type="GO" id="GO:0005975">
    <property type="term" value="P:carbohydrate metabolic process"/>
    <property type="evidence" value="ECO:0007669"/>
    <property type="project" value="UniProtKB-ARBA"/>
</dbReference>
<dbReference type="InterPro" id="IPR005084">
    <property type="entry name" value="CBM6"/>
</dbReference>
<dbReference type="InterPro" id="IPR029062">
    <property type="entry name" value="Class_I_gatase-like"/>
</dbReference>
<dbReference type="PANTHER" id="PTHR40469">
    <property type="entry name" value="SECRETED GLYCOSYL HYDROLASE"/>
    <property type="match status" value="1"/>
</dbReference>
<evidence type="ECO:0000313" key="7">
    <source>
        <dbReference type="Proteomes" id="UP000182100"/>
    </source>
</evidence>
<evidence type="ECO:0000256" key="3">
    <source>
        <dbReference type="SAM" id="SignalP"/>
    </source>
</evidence>
<dbReference type="CDD" id="cd23418">
    <property type="entry name" value="beta-trefoil_Ricin_XLN-like"/>
    <property type="match status" value="1"/>
</dbReference>
<dbReference type="Pfam" id="PF06283">
    <property type="entry name" value="ThuA"/>
    <property type="match status" value="1"/>
</dbReference>
<dbReference type="Pfam" id="PF18911">
    <property type="entry name" value="PKD_4"/>
    <property type="match status" value="1"/>
</dbReference>
<dbReference type="RefSeq" id="WP_055570521.1">
    <property type="nucleotide sequence ID" value="NZ_FMZK01000012.1"/>
</dbReference>
<dbReference type="Gene3D" id="2.120.10.30">
    <property type="entry name" value="TolB, C-terminal domain"/>
    <property type="match status" value="1"/>
</dbReference>
<dbReference type="InterPro" id="IPR035992">
    <property type="entry name" value="Ricin_B-like_lectins"/>
</dbReference>
<dbReference type="AlphaFoldDB" id="A0A1G6Y1R4"/>
<name>A0A1G6Y1R4_9ACTN</name>
<dbReference type="PROSITE" id="PS50231">
    <property type="entry name" value="RICIN_B_LECTIN"/>
    <property type="match status" value="1"/>
</dbReference>
<dbReference type="InterPro" id="IPR000772">
    <property type="entry name" value="Ricin_B_lectin"/>
</dbReference>
<dbReference type="Pfam" id="PF00652">
    <property type="entry name" value="Ricin_B_lectin"/>
    <property type="match status" value="1"/>
</dbReference>
<evidence type="ECO:0000259" key="5">
    <source>
        <dbReference type="PROSITE" id="PS51175"/>
    </source>
</evidence>
<evidence type="ECO:0000313" key="6">
    <source>
        <dbReference type="EMBL" id="SDD84339.1"/>
    </source>
</evidence>
<dbReference type="GO" id="GO:0030246">
    <property type="term" value="F:carbohydrate binding"/>
    <property type="evidence" value="ECO:0007669"/>
    <property type="project" value="InterPro"/>
</dbReference>
<feature type="domain" description="CBM6" evidence="5">
    <location>
        <begin position="899"/>
        <end position="1024"/>
    </location>
</feature>
<dbReference type="InterPro" id="IPR008979">
    <property type="entry name" value="Galactose-bd-like_sf"/>
</dbReference>
<dbReference type="InterPro" id="IPR006584">
    <property type="entry name" value="Cellulose-bd_IV"/>
</dbReference>
<dbReference type="SUPFAM" id="SSF52317">
    <property type="entry name" value="Class I glutamine amidotransferase-like"/>
    <property type="match status" value="1"/>
</dbReference>
<dbReference type="Pfam" id="PF03422">
    <property type="entry name" value="CBM_6"/>
    <property type="match status" value="1"/>
</dbReference>
<dbReference type="Proteomes" id="UP000182100">
    <property type="component" value="Unassembled WGS sequence"/>
</dbReference>
<feature type="chain" id="PRO_5039492865" evidence="3">
    <location>
        <begin position="29"/>
        <end position="1157"/>
    </location>
</feature>
<dbReference type="InterPro" id="IPR035986">
    <property type="entry name" value="PKD_dom_sf"/>
</dbReference>
<feature type="region of interest" description="Disordered" evidence="2">
    <location>
        <begin position="379"/>
        <end position="398"/>
    </location>
</feature>
<dbReference type="SMART" id="SM00606">
    <property type="entry name" value="CBD_IV"/>
    <property type="match status" value="1"/>
</dbReference>
<dbReference type="SUPFAM" id="SSF49299">
    <property type="entry name" value="PKD domain"/>
    <property type="match status" value="1"/>
</dbReference>
<dbReference type="EMBL" id="FMZK01000012">
    <property type="protein sequence ID" value="SDD84339.1"/>
    <property type="molecule type" value="Genomic_DNA"/>
</dbReference>
<evidence type="ECO:0000259" key="4">
    <source>
        <dbReference type="PROSITE" id="PS50093"/>
    </source>
</evidence>
<feature type="domain" description="PKD" evidence="4">
    <location>
        <begin position="708"/>
        <end position="788"/>
    </location>
</feature>